<comment type="subcellular location">
    <subcellularLocation>
        <location evidence="1">Secreted</location>
    </subcellularLocation>
</comment>
<dbReference type="InterPro" id="IPR010255">
    <property type="entry name" value="Haem_peroxidase_sf"/>
</dbReference>
<evidence type="ECO:0000313" key="6">
    <source>
        <dbReference type="Proteomes" id="UP001385809"/>
    </source>
</evidence>
<dbReference type="EMBL" id="JBBEGN010000002">
    <property type="protein sequence ID" value="MEJ2867158.1"/>
    <property type="molecule type" value="Genomic_DNA"/>
</dbReference>
<dbReference type="Gene3D" id="1.10.640.10">
    <property type="entry name" value="Haem peroxidase domain superfamily, animal type"/>
    <property type="match status" value="1"/>
</dbReference>
<feature type="region of interest" description="Disordered" evidence="4">
    <location>
        <begin position="1"/>
        <end position="26"/>
    </location>
</feature>
<dbReference type="PANTHER" id="PTHR11475">
    <property type="entry name" value="OXIDASE/PEROXIDASE"/>
    <property type="match status" value="1"/>
</dbReference>
<dbReference type="GO" id="GO:0004601">
    <property type="term" value="F:peroxidase activity"/>
    <property type="evidence" value="ECO:0007669"/>
    <property type="project" value="UniProtKB-KW"/>
</dbReference>
<evidence type="ECO:0000256" key="1">
    <source>
        <dbReference type="ARBA" id="ARBA00004613"/>
    </source>
</evidence>
<sequence length="579" mass="62548">MTTTDTKAPTGASDPDEGGGPPPRPPYRYRAFTGLVHHGGQVVPDADFQAAGGRVDVTPVSAALPGDDAPATTDFVYLFPGAERLPEDNPVAVVTALRALGSAMIEDSDTNTEDSDIPAIYTYFGQFIDHDLTLNTNTNFPGIDITEPVPAAPDFVTGTLENLREPALNLDSVYGIGPTDPVVPYIGGLRLDLGPCVDAGAGRPLDKIPGVPCGPGSAVGEPDRRDLPRVNKKARIGDPRNDENLIVAQLHVAFLLAHNAIVDRLQDAGQPQNTLLSEAQRILRWTYQWLVRNDFLVKLVDTESISAVSDPKFFTQDRLCMPLEFATAAFRFGHSMVRGSYDWNRNFGRADGDPNDETRSPFDLLFAFTGGGKLGLDVTGFDADQLPDNWPAEWDRLVGGDGAPKDQMARRIDTNLALPLDSMSNEGNDQPDAIKDMLKRLAVRNLLRGYKLAMPTGQAVAAAYEVEVLTPDEILAGPPAPGRLVRHALLDGDFLESTPLWFYILREAEVRRGGNGLGPVGGRIVAETLIGELKKDPASYLSVDEDWSPAQEPIFSGANPFQITEIADLLRLAGVLAPR</sequence>
<dbReference type="Proteomes" id="UP001385809">
    <property type="component" value="Unassembled WGS sequence"/>
</dbReference>
<accession>A0ABU8ML63</accession>
<organism evidence="5 6">
    <name type="scientific">Actinomycetospora aurantiaca</name>
    <dbReference type="NCBI Taxonomy" id="3129233"/>
    <lineage>
        <taxon>Bacteria</taxon>
        <taxon>Bacillati</taxon>
        <taxon>Actinomycetota</taxon>
        <taxon>Actinomycetes</taxon>
        <taxon>Pseudonocardiales</taxon>
        <taxon>Pseudonocardiaceae</taxon>
        <taxon>Actinomycetospora</taxon>
    </lineage>
</organism>
<dbReference type="RefSeq" id="WP_337693780.1">
    <property type="nucleotide sequence ID" value="NZ_JBBEGN010000002.1"/>
</dbReference>
<protein>
    <submittedName>
        <fullName evidence="5">Heme peroxidase family protein</fullName>
    </submittedName>
</protein>
<keyword evidence="5" id="KW-0560">Oxidoreductase</keyword>
<dbReference type="InterPro" id="IPR019791">
    <property type="entry name" value="Haem_peroxidase_animal"/>
</dbReference>
<keyword evidence="5" id="KW-0575">Peroxidase</keyword>
<dbReference type="PROSITE" id="PS50292">
    <property type="entry name" value="PEROXIDASE_3"/>
    <property type="match status" value="1"/>
</dbReference>
<proteinExistence type="predicted"/>
<dbReference type="Pfam" id="PF03098">
    <property type="entry name" value="An_peroxidase"/>
    <property type="match status" value="1"/>
</dbReference>
<comment type="caution">
    <text evidence="5">The sequence shown here is derived from an EMBL/GenBank/DDBJ whole genome shotgun (WGS) entry which is preliminary data.</text>
</comment>
<keyword evidence="6" id="KW-1185">Reference proteome</keyword>
<keyword evidence="3" id="KW-0325">Glycoprotein</keyword>
<evidence type="ECO:0000256" key="3">
    <source>
        <dbReference type="ARBA" id="ARBA00023180"/>
    </source>
</evidence>
<gene>
    <name evidence="5" type="ORF">WCD74_05235</name>
</gene>
<dbReference type="PANTHER" id="PTHR11475:SF4">
    <property type="entry name" value="CHORION PEROXIDASE"/>
    <property type="match status" value="1"/>
</dbReference>
<evidence type="ECO:0000256" key="2">
    <source>
        <dbReference type="ARBA" id="ARBA00022525"/>
    </source>
</evidence>
<evidence type="ECO:0000313" key="5">
    <source>
        <dbReference type="EMBL" id="MEJ2867158.1"/>
    </source>
</evidence>
<name>A0ABU8ML63_9PSEU</name>
<dbReference type="CDD" id="cd09819">
    <property type="entry name" value="An_peroxidase_bacterial_1"/>
    <property type="match status" value="1"/>
</dbReference>
<dbReference type="SUPFAM" id="SSF48113">
    <property type="entry name" value="Heme-dependent peroxidases"/>
    <property type="match status" value="1"/>
</dbReference>
<reference evidence="5 6" key="1">
    <citation type="submission" date="2024-03" db="EMBL/GenBank/DDBJ databases">
        <title>Actinomycetospora sp. OC33-EN08, a novel actinomycete isolated from wild orchid (Aerides multiflora).</title>
        <authorList>
            <person name="Suriyachadkun C."/>
        </authorList>
    </citation>
    <scope>NUCLEOTIDE SEQUENCE [LARGE SCALE GENOMIC DNA]</scope>
    <source>
        <strain evidence="5 6">OC33-EN08</strain>
    </source>
</reference>
<keyword evidence="2" id="KW-0964">Secreted</keyword>
<evidence type="ECO:0000256" key="4">
    <source>
        <dbReference type="SAM" id="MobiDB-lite"/>
    </source>
</evidence>
<dbReference type="InterPro" id="IPR037120">
    <property type="entry name" value="Haem_peroxidase_sf_animal"/>
</dbReference>